<dbReference type="InterPro" id="IPR011603">
    <property type="entry name" value="2oxoglutarate_DH_E1"/>
</dbReference>
<evidence type="ECO:0000256" key="2">
    <source>
        <dbReference type="ARBA" id="ARBA00006936"/>
    </source>
</evidence>
<accession>A0A9P6TIH2</accession>
<dbReference type="PANTHER" id="PTHR23152">
    <property type="entry name" value="2-OXOGLUTARATE DEHYDROGENASE"/>
    <property type="match status" value="1"/>
</dbReference>
<comment type="cofactor">
    <cofactor evidence="1">
        <name>thiamine diphosphate</name>
        <dbReference type="ChEBI" id="CHEBI:58937"/>
    </cofactor>
</comment>
<evidence type="ECO:0000256" key="1">
    <source>
        <dbReference type="ARBA" id="ARBA00001964"/>
    </source>
</evidence>
<dbReference type="Proteomes" id="UP000886653">
    <property type="component" value="Unassembled WGS sequence"/>
</dbReference>
<dbReference type="GO" id="GO:0006091">
    <property type="term" value="P:generation of precursor metabolites and energy"/>
    <property type="evidence" value="ECO:0007669"/>
    <property type="project" value="UniProtKB-ARBA"/>
</dbReference>
<protein>
    <recommendedName>
        <fullName evidence="6">Transketolase-like pyrimidine-binding domain-containing protein</fullName>
    </recommendedName>
</protein>
<dbReference type="PIRSF" id="PIRSF000157">
    <property type="entry name" value="Oxoglu_dh_E1"/>
    <property type="match status" value="1"/>
</dbReference>
<dbReference type="InterPro" id="IPR031717">
    <property type="entry name" value="ODO-1/KGD_C"/>
</dbReference>
<reference evidence="7" key="1">
    <citation type="submission" date="2013-11" db="EMBL/GenBank/DDBJ databases">
        <title>Genome sequence of the fusiform rust pathogen reveals effectors for host alternation and coevolution with pine.</title>
        <authorList>
            <consortium name="DOE Joint Genome Institute"/>
            <person name="Smith K."/>
            <person name="Pendleton A."/>
            <person name="Kubisiak T."/>
            <person name="Anderson C."/>
            <person name="Salamov A."/>
            <person name="Aerts A."/>
            <person name="Riley R."/>
            <person name="Clum A."/>
            <person name="Lindquist E."/>
            <person name="Ence D."/>
            <person name="Campbell M."/>
            <person name="Kronenberg Z."/>
            <person name="Feau N."/>
            <person name="Dhillon B."/>
            <person name="Hamelin R."/>
            <person name="Burleigh J."/>
            <person name="Smith J."/>
            <person name="Yandell M."/>
            <person name="Nelson C."/>
            <person name="Grigoriev I."/>
            <person name="Davis J."/>
        </authorList>
    </citation>
    <scope>NUCLEOTIDE SEQUENCE</scope>
    <source>
        <strain evidence="7">G11</strain>
    </source>
</reference>
<dbReference type="Pfam" id="PF16870">
    <property type="entry name" value="OxoGdeHyase_C"/>
    <property type="match status" value="1"/>
</dbReference>
<evidence type="ECO:0000256" key="5">
    <source>
        <dbReference type="SAM" id="MobiDB-lite"/>
    </source>
</evidence>
<dbReference type="Gene3D" id="1.10.287.1150">
    <property type="entry name" value="TPP helical domain"/>
    <property type="match status" value="1"/>
</dbReference>
<sequence>MNLRLQPFRDQTVHRLKAYSTQTHLPPVWGYQKPETFELPDFTPQQLFNRASQPALVRLVDSYRRHAHRSATLDPLSLTPRPPVPALDPRRYGFKLSSKFLDQSIPPTHQSKNLPEQSLKELGDENKLWSTDGVIGMGGRNSTGQRALAEIIDRLESVYCRRIGYEYMHLPNKSEREWIANELESNVHDHQFSSTDKLRYLKLLTRSERFDRFLAQKFPNLKRYGLEGGESLLVALERIFEECGTHNVNDVVIAMPHRGRLNVLTQLLSFDLRLLVRKLKGKAEISDQALKETPAYTGDVLSHLSSSSIIKTNEKKDVKVHVLPNPSHLEAVSPVGLGFARAFSMIEGTGPYAQSGKDHDQRIGDHALSLQIHGDAAFGGQGVVAETLNLSTLPHFTVGGSIRLVLNNQLGYTTPATEGRTSFYATDLGKSIGAPIIHVNGEYPEEVSRAVSLAFAFRNKFRKDVLVDLVVYRRWGHNEFDEPTYTSPHMYRKIDSLASVPTRYEEELLASKVIDEKDAEKLKLSTDQECDSALETWETYQVSSTGDSKGLMNLKSFPGNNSKETKGHETGTGVEVERLRNVGKASVTVPKEFNVHPRLQKMHISKRLEALSEGKENQPVIDFSTAEALAFGTLLQDGYHIRLSGQDSGRGTFSQRHGLLTDQTIEGKTVVPLNHSLGGKGIGRLELVNSPLSEYAVLGYEVGISYLTHRRCLTLWEAQFGDFINPAQVTVDSFVTSGSLKWPGFESRIVLLLPHGSDGGGPDHSTCRPERFLQASNEPRRFEDRKAQVGRNGENLSVVNPSTPAQYFHLLRRQMLDEHRRALIVCAPKTLLRARDGFSRLSEMGVGTKWQEVLDDPRFVDGKAKEHVEKVILCSGKVFYDLMKKLVSDDRVKGKISLVRVEELTPFPYKALYSNLKTYSNLVSVNWVQEEPENSGPLEFVFKKIEEVVDGIEESSKDEINLFESRGPRTSNGLKRIKRGYVSRPASASPATGIGEVFKREKEELESRALEI</sequence>
<dbReference type="SMART" id="SM00861">
    <property type="entry name" value="Transket_pyr"/>
    <property type="match status" value="1"/>
</dbReference>
<feature type="compositionally biased region" description="Basic and acidic residues" evidence="5">
    <location>
        <begin position="563"/>
        <end position="572"/>
    </location>
</feature>
<dbReference type="NCBIfam" id="NF006914">
    <property type="entry name" value="PRK09404.1"/>
    <property type="match status" value="1"/>
</dbReference>
<feature type="domain" description="Transketolase-like pyrimidine-binding" evidence="6">
    <location>
        <begin position="621"/>
        <end position="834"/>
    </location>
</feature>
<dbReference type="GO" id="GO:0016624">
    <property type="term" value="F:oxidoreductase activity, acting on the aldehyde or oxo group of donors, disulfide as acceptor"/>
    <property type="evidence" value="ECO:0007669"/>
    <property type="project" value="InterPro"/>
</dbReference>
<keyword evidence="3" id="KW-0560">Oxidoreductase</keyword>
<dbReference type="EMBL" id="MU167211">
    <property type="protein sequence ID" value="KAG0151793.1"/>
    <property type="molecule type" value="Genomic_DNA"/>
</dbReference>
<dbReference type="PANTHER" id="PTHR23152:SF4">
    <property type="entry name" value="2-OXOADIPATE DEHYDROGENASE COMPLEX COMPONENT E1"/>
    <property type="match status" value="1"/>
</dbReference>
<evidence type="ECO:0000313" key="8">
    <source>
        <dbReference type="Proteomes" id="UP000886653"/>
    </source>
</evidence>
<evidence type="ECO:0000259" key="6">
    <source>
        <dbReference type="SMART" id="SM00861"/>
    </source>
</evidence>
<comment type="caution">
    <text evidence="7">The sequence shown here is derived from an EMBL/GenBank/DDBJ whole genome shotgun (WGS) entry which is preliminary data.</text>
</comment>
<dbReference type="SUPFAM" id="SSF52518">
    <property type="entry name" value="Thiamin diphosphate-binding fold (THDP-binding)"/>
    <property type="match status" value="2"/>
</dbReference>
<evidence type="ECO:0000256" key="4">
    <source>
        <dbReference type="ARBA" id="ARBA00023052"/>
    </source>
</evidence>
<organism evidence="7 8">
    <name type="scientific">Cronartium quercuum f. sp. fusiforme G11</name>
    <dbReference type="NCBI Taxonomy" id="708437"/>
    <lineage>
        <taxon>Eukaryota</taxon>
        <taxon>Fungi</taxon>
        <taxon>Dikarya</taxon>
        <taxon>Basidiomycota</taxon>
        <taxon>Pucciniomycotina</taxon>
        <taxon>Pucciniomycetes</taxon>
        <taxon>Pucciniales</taxon>
        <taxon>Coleosporiaceae</taxon>
        <taxon>Cronartium</taxon>
    </lineage>
</organism>
<dbReference type="OrthoDB" id="413077at2759"/>
<dbReference type="GO" id="GO:0030976">
    <property type="term" value="F:thiamine pyrophosphate binding"/>
    <property type="evidence" value="ECO:0007669"/>
    <property type="project" value="InterPro"/>
</dbReference>
<dbReference type="InterPro" id="IPR029061">
    <property type="entry name" value="THDP-binding"/>
</dbReference>
<dbReference type="Pfam" id="PF02779">
    <property type="entry name" value="Transket_pyr"/>
    <property type="match status" value="1"/>
</dbReference>
<dbReference type="Gene3D" id="3.40.50.11610">
    <property type="entry name" value="Multifunctional 2-oxoglutarate metabolism enzyme, C-terminal domain"/>
    <property type="match status" value="1"/>
</dbReference>
<dbReference type="Pfam" id="PF00676">
    <property type="entry name" value="E1_dh"/>
    <property type="match status" value="1"/>
</dbReference>
<evidence type="ECO:0000256" key="3">
    <source>
        <dbReference type="ARBA" id="ARBA00023002"/>
    </source>
</evidence>
<feature type="region of interest" description="Disordered" evidence="5">
    <location>
        <begin position="551"/>
        <end position="572"/>
    </location>
</feature>
<dbReference type="InterPro" id="IPR001017">
    <property type="entry name" value="DH_E1"/>
</dbReference>
<name>A0A9P6TIH2_9BASI</name>
<dbReference type="Gene3D" id="3.40.50.12470">
    <property type="match status" value="1"/>
</dbReference>
<dbReference type="Gene3D" id="3.40.50.970">
    <property type="match status" value="1"/>
</dbReference>
<gene>
    <name evidence="7" type="ORF">CROQUDRAFT_650848</name>
</gene>
<keyword evidence="4" id="KW-0786">Thiamine pyrophosphate</keyword>
<dbReference type="InterPro" id="IPR042179">
    <property type="entry name" value="KGD_C_sf"/>
</dbReference>
<comment type="similarity">
    <text evidence="2">Belongs to the alpha-ketoglutarate dehydrogenase family.</text>
</comment>
<proteinExistence type="inferred from homology"/>
<keyword evidence="8" id="KW-1185">Reference proteome</keyword>
<dbReference type="InterPro" id="IPR005475">
    <property type="entry name" value="Transketolase-like_Pyr-bd"/>
</dbReference>
<evidence type="ECO:0000313" key="7">
    <source>
        <dbReference type="EMBL" id="KAG0151793.1"/>
    </source>
</evidence>
<dbReference type="AlphaFoldDB" id="A0A9P6TIH2"/>